<accession>A0A8H9QY57</accession>
<organism evidence="1">
    <name type="scientific">Clostridium perfringens</name>
    <dbReference type="NCBI Taxonomy" id="1502"/>
    <lineage>
        <taxon>Bacteria</taxon>
        <taxon>Bacillati</taxon>
        <taxon>Bacillota</taxon>
        <taxon>Clostridia</taxon>
        <taxon>Eubacteriales</taxon>
        <taxon>Clostridiaceae</taxon>
        <taxon>Clostridium</taxon>
    </lineage>
</organism>
<name>A0A8H9QY57_CLOPF</name>
<protein>
    <submittedName>
        <fullName evidence="1">Uncharacterized protein</fullName>
    </submittedName>
</protein>
<reference evidence="1" key="1">
    <citation type="journal article" date="2018" name="Genome Biol.">
        <title>SKESA: strategic k-mer extension for scrupulous assemblies.</title>
        <authorList>
            <person name="Souvorov A."/>
            <person name="Agarwala R."/>
            <person name="Lipman D.J."/>
        </authorList>
    </citation>
    <scope>NUCLEOTIDE SEQUENCE</scope>
    <source>
        <strain evidence="1">C8</strain>
    </source>
</reference>
<dbReference type="RefSeq" id="WP_004456484.1">
    <property type="nucleotide sequence ID" value="NZ_CATNXJ010000012.1"/>
</dbReference>
<dbReference type="AlphaFoldDB" id="A0A8H9QY57"/>
<reference evidence="1" key="2">
    <citation type="submission" date="2020-07" db="EMBL/GenBank/DDBJ databases">
        <authorList>
            <consortium name="NCBI Pathogen Detection Project"/>
        </authorList>
    </citation>
    <scope>NUCLEOTIDE SEQUENCE</scope>
    <source>
        <strain evidence="1">C8</strain>
    </source>
</reference>
<evidence type="ECO:0000313" key="1">
    <source>
        <dbReference type="EMBL" id="HAT4308323.1"/>
    </source>
</evidence>
<gene>
    <name evidence="1" type="ORF">I9080_002133</name>
</gene>
<sequence length="101" mass="12010">MHTHTDTLKFLKEFLEKNFLSNIDTTKNIRTRLVKEVDYLELEKFIIASDLFLKCEDISEEDKNLIINNCCLGHVINEKKPVNWLYNLQQSFMKALLRNFS</sequence>
<dbReference type="Proteomes" id="UP000859547">
    <property type="component" value="Unassembled WGS sequence"/>
</dbReference>
<dbReference type="EMBL" id="DACTCB010000011">
    <property type="protein sequence ID" value="HAT4308323.1"/>
    <property type="molecule type" value="Genomic_DNA"/>
</dbReference>
<comment type="caution">
    <text evidence="1">The sequence shown here is derived from an EMBL/GenBank/DDBJ whole genome shotgun (WGS) entry which is preliminary data.</text>
</comment>
<proteinExistence type="predicted"/>